<protein>
    <submittedName>
        <fullName evidence="2">Uncharacterized protein</fullName>
    </submittedName>
</protein>
<evidence type="ECO:0000313" key="3">
    <source>
        <dbReference type="Proteomes" id="UP000033774"/>
    </source>
</evidence>
<sequence>MVARGDRQRSSQRNGHPRAARPRTEPGLQAVWYSLFRKCPISPALLSGEREGTSLPQMKRHYVNFHVALPCFGDFFL</sequence>
<dbReference type="Proteomes" id="UP000033774">
    <property type="component" value="Unassembled WGS sequence"/>
</dbReference>
<keyword evidence="3" id="KW-1185">Reference proteome</keyword>
<feature type="region of interest" description="Disordered" evidence="1">
    <location>
        <begin position="1"/>
        <end position="25"/>
    </location>
</feature>
<dbReference type="EMBL" id="LAJY01000505">
    <property type="protein sequence ID" value="KJV08636.1"/>
    <property type="molecule type" value="Genomic_DNA"/>
</dbReference>
<comment type="caution">
    <text evidence="2">The sequence shown here is derived from an EMBL/GenBank/DDBJ whole genome shotgun (WGS) entry which is preliminary data.</text>
</comment>
<name>A0A0F3IPJ7_9PROT</name>
<proteinExistence type="predicted"/>
<gene>
    <name evidence="2" type="ORF">VZ95_16510</name>
</gene>
<organism evidence="2 3">
    <name type="scientific">Elstera litoralis</name>
    <dbReference type="NCBI Taxonomy" id="552518"/>
    <lineage>
        <taxon>Bacteria</taxon>
        <taxon>Pseudomonadati</taxon>
        <taxon>Pseudomonadota</taxon>
        <taxon>Alphaproteobacteria</taxon>
        <taxon>Rhodospirillales</taxon>
        <taxon>Rhodospirillaceae</taxon>
        <taxon>Elstera</taxon>
    </lineage>
</organism>
<dbReference type="AlphaFoldDB" id="A0A0F3IPJ7"/>
<evidence type="ECO:0000313" key="2">
    <source>
        <dbReference type="EMBL" id="KJV08636.1"/>
    </source>
</evidence>
<accession>A0A0F3IPJ7</accession>
<evidence type="ECO:0000256" key="1">
    <source>
        <dbReference type="SAM" id="MobiDB-lite"/>
    </source>
</evidence>
<reference evidence="2 3" key="1">
    <citation type="submission" date="2015-03" db="EMBL/GenBank/DDBJ databases">
        <title>Draft genome sequence of Elstera litoralis.</title>
        <authorList>
            <person name="Rahalkar M.C."/>
            <person name="Dhakephalkar P.K."/>
            <person name="Pore S.D."/>
            <person name="Arora P."/>
            <person name="Kapse N.G."/>
            <person name="Pandit P.S."/>
        </authorList>
    </citation>
    <scope>NUCLEOTIDE SEQUENCE [LARGE SCALE GENOMIC DNA]</scope>
    <source>
        <strain evidence="2 3">Dia-1</strain>
    </source>
</reference>